<dbReference type="Proteomes" id="UP000016922">
    <property type="component" value="Unassembled WGS sequence"/>
</dbReference>
<sequence length="114" mass="13335">MSLLTWNHREEYINCPISALCGPRLRLHEEFRMVQHLRRTHDVVPMHEKTFTCEGLPRNNRKCTTMSYTAWMMDRHQVMRGHEGGEGGDGVWAARVERGEQWMRNVGWGRGGGR</sequence>
<name>S3DXM0_GLAL2</name>
<evidence type="ECO:0000313" key="1">
    <source>
        <dbReference type="EMBL" id="EPE31113.1"/>
    </source>
</evidence>
<accession>S3DXM0</accession>
<dbReference type="RefSeq" id="XP_008082524.1">
    <property type="nucleotide sequence ID" value="XM_008084333.1"/>
</dbReference>
<dbReference type="HOGENOM" id="CLU_2121316_0_0_1"/>
<reference evidence="1 2" key="1">
    <citation type="journal article" date="2013" name="BMC Genomics">
        <title>Genomics-driven discovery of the pneumocandin biosynthetic gene cluster in the fungus Glarea lozoyensis.</title>
        <authorList>
            <person name="Chen L."/>
            <person name="Yue Q."/>
            <person name="Zhang X."/>
            <person name="Xiang M."/>
            <person name="Wang C."/>
            <person name="Li S."/>
            <person name="Che Y."/>
            <person name="Ortiz-Lopez F.J."/>
            <person name="Bills G.F."/>
            <person name="Liu X."/>
            <person name="An Z."/>
        </authorList>
    </citation>
    <scope>NUCLEOTIDE SEQUENCE [LARGE SCALE GENOMIC DNA]</scope>
    <source>
        <strain evidence="2">ATCC 20868 / MF5171</strain>
    </source>
</reference>
<dbReference type="EMBL" id="KE145363">
    <property type="protein sequence ID" value="EPE31113.1"/>
    <property type="molecule type" value="Genomic_DNA"/>
</dbReference>
<dbReference type="KEGG" id="glz:GLAREA_04080"/>
<proteinExistence type="predicted"/>
<dbReference type="AlphaFoldDB" id="S3DXM0"/>
<organism evidence="1 2">
    <name type="scientific">Glarea lozoyensis (strain ATCC 20868 / MF5171)</name>
    <dbReference type="NCBI Taxonomy" id="1116229"/>
    <lineage>
        <taxon>Eukaryota</taxon>
        <taxon>Fungi</taxon>
        <taxon>Dikarya</taxon>
        <taxon>Ascomycota</taxon>
        <taxon>Pezizomycotina</taxon>
        <taxon>Leotiomycetes</taxon>
        <taxon>Helotiales</taxon>
        <taxon>Helotiaceae</taxon>
        <taxon>Glarea</taxon>
    </lineage>
</organism>
<dbReference type="GeneID" id="19463135"/>
<keyword evidence="2" id="KW-1185">Reference proteome</keyword>
<protein>
    <submittedName>
        <fullName evidence="1">Uncharacterized protein</fullName>
    </submittedName>
</protein>
<evidence type="ECO:0000313" key="2">
    <source>
        <dbReference type="Proteomes" id="UP000016922"/>
    </source>
</evidence>
<gene>
    <name evidence="1" type="ORF">GLAREA_04080</name>
</gene>